<dbReference type="AlphaFoldDB" id="A0A841TW84"/>
<feature type="domain" description="Periplasmic binding protein" evidence="5">
    <location>
        <begin position="242"/>
        <end position="345"/>
    </location>
</feature>
<dbReference type="GO" id="GO:0030313">
    <property type="term" value="C:cell envelope"/>
    <property type="evidence" value="ECO:0007669"/>
    <property type="project" value="UniProtKB-SubCell"/>
</dbReference>
<dbReference type="PANTHER" id="PTHR46847:SF1">
    <property type="entry name" value="D-ALLOSE-BINDING PERIPLASMIC PROTEIN-RELATED"/>
    <property type="match status" value="1"/>
</dbReference>
<gene>
    <name evidence="6" type="ORF">H7B90_13625</name>
</gene>
<dbReference type="GO" id="GO:0030246">
    <property type="term" value="F:carbohydrate binding"/>
    <property type="evidence" value="ECO:0007669"/>
    <property type="project" value="UniProtKB-ARBA"/>
</dbReference>
<evidence type="ECO:0000313" key="7">
    <source>
        <dbReference type="Proteomes" id="UP000553776"/>
    </source>
</evidence>
<dbReference type="SUPFAM" id="SSF53822">
    <property type="entry name" value="Periplasmic binding protein-like I"/>
    <property type="match status" value="1"/>
</dbReference>
<reference evidence="6 7" key="1">
    <citation type="submission" date="2020-08" db="EMBL/GenBank/DDBJ databases">
        <title>Cohnella phylogeny.</title>
        <authorList>
            <person name="Dunlap C."/>
        </authorList>
    </citation>
    <scope>NUCLEOTIDE SEQUENCE [LARGE SCALE GENOMIC DNA]</scope>
    <source>
        <strain evidence="6 7">DSM 25239</strain>
    </source>
</reference>
<evidence type="ECO:0000259" key="5">
    <source>
        <dbReference type="Pfam" id="PF13407"/>
    </source>
</evidence>
<evidence type="ECO:0000256" key="3">
    <source>
        <dbReference type="ARBA" id="ARBA00022729"/>
    </source>
</evidence>
<dbReference type="Pfam" id="PF13407">
    <property type="entry name" value="Peripla_BP_4"/>
    <property type="match status" value="2"/>
</dbReference>
<protein>
    <submittedName>
        <fullName evidence="6">Substrate-binding domain-containing protein</fullName>
    </submittedName>
</protein>
<dbReference type="CDD" id="cd20006">
    <property type="entry name" value="PBP1_ABC_sugar_binding-like"/>
    <property type="match status" value="1"/>
</dbReference>
<name>A0A841TW84_9BACL</name>
<feature type="chain" id="PRO_5039673744" evidence="4">
    <location>
        <begin position="23"/>
        <end position="383"/>
    </location>
</feature>
<evidence type="ECO:0000256" key="1">
    <source>
        <dbReference type="ARBA" id="ARBA00004196"/>
    </source>
</evidence>
<evidence type="ECO:0000256" key="4">
    <source>
        <dbReference type="SAM" id="SignalP"/>
    </source>
</evidence>
<feature type="signal peptide" evidence="4">
    <location>
        <begin position="1"/>
        <end position="22"/>
    </location>
</feature>
<sequence>MRRGRQAGLVALAVLLAAAAVAGSVRWAQAKWLSPSGPVVYIPKTIDPRIEFWQAARQGVDAAAKELGTEVLTLGTDKEKDIDGQIALVERAIGMRPKAIVLSATDYERLVPVAKKIRSARIPLVIIDSGINGDYALSLIATDNFEAGRKVGDALKELLPEGGEVGVVNFIKASSTAIERENGVLASLREGRGGLEEGAASGIGEQASKGVGRLPGASSIAAAGRVESGSSLGAGSDEGQVYEIVPTVYSEGLIDKAYEVTKALLRERPGLAGIAALNEPSTVGAARAIEEAGAAGRVKLVGFDSSTSEIDYLEREVLQAIVVQKPFNMGYLAIKTAMQAYRGRKVDPSIGTGSVVITKKNMFSRENQKLLFPFLDGSGGGGG</sequence>
<accession>A0A841TW84</accession>
<proteinExistence type="inferred from homology"/>
<keyword evidence="3 4" id="KW-0732">Signal</keyword>
<organism evidence="6 7">
    <name type="scientific">Cohnella xylanilytica</name>
    <dbReference type="NCBI Taxonomy" id="557555"/>
    <lineage>
        <taxon>Bacteria</taxon>
        <taxon>Bacillati</taxon>
        <taxon>Bacillota</taxon>
        <taxon>Bacilli</taxon>
        <taxon>Bacillales</taxon>
        <taxon>Paenibacillaceae</taxon>
        <taxon>Cohnella</taxon>
    </lineage>
</organism>
<dbReference type="EMBL" id="JACJVR010000052">
    <property type="protein sequence ID" value="MBB6692445.1"/>
    <property type="molecule type" value="Genomic_DNA"/>
</dbReference>
<evidence type="ECO:0000256" key="2">
    <source>
        <dbReference type="ARBA" id="ARBA00007639"/>
    </source>
</evidence>
<dbReference type="RefSeq" id="WP_185136428.1">
    <property type="nucleotide sequence ID" value="NZ_JACJVR010000052.1"/>
</dbReference>
<dbReference type="PANTHER" id="PTHR46847">
    <property type="entry name" value="D-ALLOSE-BINDING PERIPLASMIC PROTEIN-RELATED"/>
    <property type="match status" value="1"/>
</dbReference>
<evidence type="ECO:0000313" key="6">
    <source>
        <dbReference type="EMBL" id="MBB6692445.1"/>
    </source>
</evidence>
<keyword evidence="7" id="KW-1185">Reference proteome</keyword>
<dbReference type="InterPro" id="IPR028082">
    <property type="entry name" value="Peripla_BP_I"/>
</dbReference>
<comment type="caution">
    <text evidence="6">The sequence shown here is derived from an EMBL/GenBank/DDBJ whole genome shotgun (WGS) entry which is preliminary data.</text>
</comment>
<dbReference type="Proteomes" id="UP000553776">
    <property type="component" value="Unassembled WGS sequence"/>
</dbReference>
<dbReference type="Gene3D" id="3.40.50.2300">
    <property type="match status" value="2"/>
</dbReference>
<comment type="similarity">
    <text evidence="2">Belongs to the bacterial solute-binding protein 2 family.</text>
</comment>
<comment type="subcellular location">
    <subcellularLocation>
        <location evidence="1">Cell envelope</location>
    </subcellularLocation>
</comment>
<dbReference type="InterPro" id="IPR025997">
    <property type="entry name" value="SBP_2_dom"/>
</dbReference>
<feature type="domain" description="Periplasmic binding protein" evidence="5">
    <location>
        <begin position="50"/>
        <end position="198"/>
    </location>
</feature>